<feature type="repeat" description="Solcar" evidence="14">
    <location>
        <begin position="137"/>
        <end position="217"/>
    </location>
</feature>
<name>A0AAV8X689_9CUCU</name>
<dbReference type="GO" id="GO:0000126">
    <property type="term" value="C:transcription factor TFIIIB complex"/>
    <property type="evidence" value="ECO:0007669"/>
    <property type="project" value="TreeGrafter"/>
</dbReference>
<evidence type="ECO:0000256" key="9">
    <source>
        <dbReference type="ARBA" id="ARBA00022833"/>
    </source>
</evidence>
<dbReference type="PANTHER" id="PTHR11618:SF4">
    <property type="entry name" value="TRANSCRIPTION FACTOR IIIB 90 KDA SUBUNIT"/>
    <property type="match status" value="1"/>
</dbReference>
<keyword evidence="11 14" id="KW-0472">Membrane</keyword>
<organism evidence="18 19">
    <name type="scientific">Rhamnusium bicolor</name>
    <dbReference type="NCBI Taxonomy" id="1586634"/>
    <lineage>
        <taxon>Eukaryota</taxon>
        <taxon>Metazoa</taxon>
        <taxon>Ecdysozoa</taxon>
        <taxon>Arthropoda</taxon>
        <taxon>Hexapoda</taxon>
        <taxon>Insecta</taxon>
        <taxon>Pterygota</taxon>
        <taxon>Neoptera</taxon>
        <taxon>Endopterygota</taxon>
        <taxon>Coleoptera</taxon>
        <taxon>Polyphaga</taxon>
        <taxon>Cucujiformia</taxon>
        <taxon>Chrysomeloidea</taxon>
        <taxon>Cerambycidae</taxon>
        <taxon>Lepturinae</taxon>
        <taxon>Rhagiini</taxon>
        <taxon>Rhamnusium</taxon>
    </lineage>
</organism>
<dbReference type="SMART" id="SM00385">
    <property type="entry name" value="CYCLIN"/>
    <property type="match status" value="1"/>
</dbReference>
<comment type="similarity">
    <text evidence="3 16">Belongs to the mitochondrial carrier (TC 2.A.29) family.</text>
</comment>
<keyword evidence="19" id="KW-1185">Reference proteome</keyword>
<dbReference type="Gene3D" id="1.10.472.10">
    <property type="entry name" value="Cyclin-like"/>
    <property type="match status" value="1"/>
</dbReference>
<accession>A0AAV8X689</accession>
<dbReference type="GO" id="GO:0097550">
    <property type="term" value="C:transcription preinitiation complex"/>
    <property type="evidence" value="ECO:0007669"/>
    <property type="project" value="TreeGrafter"/>
</dbReference>
<comment type="caution">
    <text evidence="18">The sequence shown here is derived from an EMBL/GenBank/DDBJ whole genome shotgun (WGS) entry which is preliminary data.</text>
</comment>
<dbReference type="Pfam" id="PF00153">
    <property type="entry name" value="Mito_carr"/>
    <property type="match status" value="1"/>
</dbReference>
<keyword evidence="6" id="KW-0479">Metal-binding</keyword>
<evidence type="ECO:0000256" key="1">
    <source>
        <dbReference type="ARBA" id="ARBA00004123"/>
    </source>
</evidence>
<evidence type="ECO:0000256" key="13">
    <source>
        <dbReference type="ARBA" id="ARBA00023242"/>
    </source>
</evidence>
<evidence type="ECO:0000256" key="3">
    <source>
        <dbReference type="ARBA" id="ARBA00006375"/>
    </source>
</evidence>
<keyword evidence="5 14" id="KW-0812">Transmembrane</keyword>
<keyword evidence="8 15" id="KW-0863">Zinc-finger</keyword>
<reference evidence="18" key="1">
    <citation type="journal article" date="2023" name="Insect Mol. Biol.">
        <title>Genome sequencing provides insights into the evolution of gene families encoding plant cell wall-degrading enzymes in longhorned beetles.</title>
        <authorList>
            <person name="Shin N.R."/>
            <person name="Okamura Y."/>
            <person name="Kirsch R."/>
            <person name="Pauchet Y."/>
        </authorList>
    </citation>
    <scope>NUCLEOTIDE SEQUENCE</scope>
    <source>
        <strain evidence="18">RBIC_L_NR</strain>
    </source>
</reference>
<dbReference type="InterPro" id="IPR013763">
    <property type="entry name" value="Cyclin-like_dom"/>
</dbReference>
<evidence type="ECO:0000256" key="10">
    <source>
        <dbReference type="ARBA" id="ARBA00023015"/>
    </source>
</evidence>
<dbReference type="InterPro" id="IPR000812">
    <property type="entry name" value="TFIIB"/>
</dbReference>
<evidence type="ECO:0000313" key="18">
    <source>
        <dbReference type="EMBL" id="KAJ8934467.1"/>
    </source>
</evidence>
<keyword evidence="7" id="KW-0677">Repeat</keyword>
<dbReference type="SUPFAM" id="SSF47954">
    <property type="entry name" value="Cyclin-like"/>
    <property type="match status" value="1"/>
</dbReference>
<keyword evidence="13" id="KW-0539">Nucleus</keyword>
<dbReference type="GO" id="GO:0017025">
    <property type="term" value="F:TBP-class protein binding"/>
    <property type="evidence" value="ECO:0007669"/>
    <property type="project" value="InterPro"/>
</dbReference>
<dbReference type="GO" id="GO:0016020">
    <property type="term" value="C:membrane"/>
    <property type="evidence" value="ECO:0007669"/>
    <property type="project" value="UniProtKB-SubCell"/>
</dbReference>
<evidence type="ECO:0000256" key="6">
    <source>
        <dbReference type="ARBA" id="ARBA00022723"/>
    </source>
</evidence>
<proteinExistence type="inferred from homology"/>
<evidence type="ECO:0000256" key="4">
    <source>
        <dbReference type="ARBA" id="ARBA00010857"/>
    </source>
</evidence>
<comment type="similarity">
    <text evidence="4">Belongs to the TFIIB family.</text>
</comment>
<keyword evidence="16" id="KW-0813">Transport</keyword>
<feature type="domain" description="TFIIB-type" evidence="17">
    <location>
        <begin position="3"/>
        <end position="34"/>
    </location>
</feature>
<dbReference type="GO" id="GO:0000995">
    <property type="term" value="F:RNA polymerase III general transcription initiation factor activity"/>
    <property type="evidence" value="ECO:0007669"/>
    <property type="project" value="TreeGrafter"/>
</dbReference>
<dbReference type="PROSITE" id="PS51134">
    <property type="entry name" value="ZF_TFIIB"/>
    <property type="match status" value="1"/>
</dbReference>
<dbReference type="Gene3D" id="2.20.25.10">
    <property type="match status" value="1"/>
</dbReference>
<dbReference type="InterPro" id="IPR018108">
    <property type="entry name" value="MCP_transmembrane"/>
</dbReference>
<dbReference type="FunFam" id="2.20.25.10:FF:000012">
    <property type="entry name" value="Putative transcription factor IIIB 90 kDa subunit"/>
    <property type="match status" value="1"/>
</dbReference>
<evidence type="ECO:0000259" key="17">
    <source>
        <dbReference type="PROSITE" id="PS51134"/>
    </source>
</evidence>
<evidence type="ECO:0000256" key="7">
    <source>
        <dbReference type="ARBA" id="ARBA00022737"/>
    </source>
</evidence>
<dbReference type="SUPFAM" id="SSF57783">
    <property type="entry name" value="Zinc beta-ribbon"/>
    <property type="match status" value="1"/>
</dbReference>
<evidence type="ECO:0000256" key="12">
    <source>
        <dbReference type="ARBA" id="ARBA00023163"/>
    </source>
</evidence>
<dbReference type="GO" id="GO:0070897">
    <property type="term" value="P:transcription preinitiation complex assembly"/>
    <property type="evidence" value="ECO:0007669"/>
    <property type="project" value="InterPro"/>
</dbReference>
<evidence type="ECO:0000313" key="19">
    <source>
        <dbReference type="Proteomes" id="UP001162156"/>
    </source>
</evidence>
<dbReference type="SUPFAM" id="SSF103506">
    <property type="entry name" value="Mitochondrial carrier"/>
    <property type="match status" value="1"/>
</dbReference>
<dbReference type="GO" id="GO:0008270">
    <property type="term" value="F:zinc ion binding"/>
    <property type="evidence" value="ECO:0007669"/>
    <property type="project" value="UniProtKB-KW"/>
</dbReference>
<dbReference type="InterPro" id="IPR013150">
    <property type="entry name" value="TFIIB_cyclin"/>
</dbReference>
<evidence type="ECO:0000256" key="2">
    <source>
        <dbReference type="ARBA" id="ARBA00004141"/>
    </source>
</evidence>
<evidence type="ECO:0000256" key="5">
    <source>
        <dbReference type="ARBA" id="ARBA00022692"/>
    </source>
</evidence>
<dbReference type="EMBL" id="JANEYF010003725">
    <property type="protein sequence ID" value="KAJ8934467.1"/>
    <property type="molecule type" value="Genomic_DNA"/>
</dbReference>
<dbReference type="InterPro" id="IPR013137">
    <property type="entry name" value="Znf_TFIIB"/>
</dbReference>
<comment type="subcellular location">
    <subcellularLocation>
        <location evidence="2">Membrane</location>
        <topology evidence="2">Multi-pass membrane protein</topology>
    </subcellularLocation>
    <subcellularLocation>
        <location evidence="1">Nucleus</location>
    </subcellularLocation>
</comment>
<dbReference type="AlphaFoldDB" id="A0AAV8X689"/>
<dbReference type="Pfam" id="PF00382">
    <property type="entry name" value="TFIIB"/>
    <property type="match status" value="1"/>
</dbReference>
<evidence type="ECO:0000256" key="16">
    <source>
        <dbReference type="RuleBase" id="RU000488"/>
    </source>
</evidence>
<gene>
    <name evidence="18" type="ORF">NQ314_013342</name>
</gene>
<protein>
    <recommendedName>
        <fullName evidence="17">TFIIB-type domain-containing protein</fullName>
    </recommendedName>
</protein>
<evidence type="ECO:0000256" key="11">
    <source>
        <dbReference type="ARBA" id="ARBA00023136"/>
    </source>
</evidence>
<dbReference type="PROSITE" id="PS50920">
    <property type="entry name" value="SOLCAR"/>
    <property type="match status" value="1"/>
</dbReference>
<dbReference type="GO" id="GO:0001006">
    <property type="term" value="F:RNA polymerase III type 3 promoter sequence-specific DNA binding"/>
    <property type="evidence" value="ECO:0007669"/>
    <property type="project" value="TreeGrafter"/>
</dbReference>
<dbReference type="PANTHER" id="PTHR11618">
    <property type="entry name" value="TRANSCRIPTION INITIATION FACTOR IIB-RELATED"/>
    <property type="match status" value="1"/>
</dbReference>
<dbReference type="Proteomes" id="UP001162156">
    <property type="component" value="Unassembled WGS sequence"/>
</dbReference>
<dbReference type="InterPro" id="IPR023395">
    <property type="entry name" value="MCP_dom_sf"/>
</dbReference>
<evidence type="ECO:0000256" key="15">
    <source>
        <dbReference type="PROSITE-ProRule" id="PRU00469"/>
    </source>
</evidence>
<evidence type="ECO:0000256" key="14">
    <source>
        <dbReference type="PROSITE-ProRule" id="PRU00282"/>
    </source>
</evidence>
<dbReference type="InterPro" id="IPR036915">
    <property type="entry name" value="Cyclin-like_sf"/>
</dbReference>
<dbReference type="GO" id="GO:0005634">
    <property type="term" value="C:nucleus"/>
    <property type="evidence" value="ECO:0007669"/>
    <property type="project" value="UniProtKB-SubCell"/>
</dbReference>
<keyword evidence="12" id="KW-0804">Transcription</keyword>
<keyword evidence="10" id="KW-0805">Transcription regulation</keyword>
<dbReference type="Pfam" id="PF08271">
    <property type="entry name" value="Zn_Ribbon_TF"/>
    <property type="match status" value="1"/>
</dbReference>
<keyword evidence="9" id="KW-0862">Zinc</keyword>
<dbReference type="PRINTS" id="PR00685">
    <property type="entry name" value="TIFACTORIIB"/>
</dbReference>
<sequence>MSSGRKCKNCGSSDIEVDPARGDAVCTNCGSVLEDSIIVAEVQFEEGAHGSSSAIGQFVSVDSKGGATKFGASFHVGVGVESREITLRKARNGITNLCNQLRLNQHCIDTACSFFKMALSRNLTRGRRNSHVHAACVYLTCRTEGTARAAVVNIGITFPISKVIYRQILEGMQVQNAIKQLYKEGPYFLYRGALPPMMQKAISLSVMFGVYNSVTMPLKRFKLNEYVEKICGGVMSGTLEALVMPFERIQVLLVHARFLWRI</sequence>
<evidence type="ECO:0000256" key="8">
    <source>
        <dbReference type="ARBA" id="ARBA00022771"/>
    </source>
</evidence>